<gene>
    <name evidence="3" type="ORF">EZH22_30685</name>
</gene>
<feature type="chain" id="PRO_5037402245" evidence="2">
    <location>
        <begin position="25"/>
        <end position="229"/>
    </location>
</feature>
<proteinExistence type="predicted"/>
<keyword evidence="2" id="KW-0732">Signal</keyword>
<sequence length="229" mass="23255">MKIISGIASLVLMVAVLFAPAARADTTSDENCLVTQAADAAVQRQVQMIDAAKVNPGDFFSGANSCISSNLLQSFDLSRFIPDTAGLLTGGVDSIISSVLNAAKQQVCQVLNQQLNSLISQLNSSSTCFSSNLSASLRSILGNGGTIKVSSTCGAGQYNLTSSSTTNYGSIFGSSSTSSTTTTASSTTTTSPTTTSSSSTDTTTTTSSGSAATTVQEILSDFGALLFGK</sequence>
<dbReference type="AlphaFoldDB" id="A0A974PUT1"/>
<accession>A0A974PUT1</accession>
<evidence type="ECO:0000313" key="3">
    <source>
        <dbReference type="EMBL" id="QRG10095.1"/>
    </source>
</evidence>
<keyword evidence="4" id="KW-1185">Reference proteome</keyword>
<feature type="signal peptide" evidence="2">
    <location>
        <begin position="1"/>
        <end position="24"/>
    </location>
</feature>
<evidence type="ECO:0000256" key="2">
    <source>
        <dbReference type="SAM" id="SignalP"/>
    </source>
</evidence>
<reference evidence="3 4" key="1">
    <citation type="submission" date="2020-10" db="EMBL/GenBank/DDBJ databases">
        <title>Degradation of 1,4-Dioxane by Xanthobacter sp. YN2, via a Novel Group-2 Soluble Di-Iron Monooxygenase.</title>
        <authorList>
            <person name="Ma F."/>
            <person name="Wang Y."/>
            <person name="Yang J."/>
            <person name="Guo H."/>
            <person name="Su D."/>
            <person name="Yu L."/>
        </authorList>
    </citation>
    <scope>NUCLEOTIDE SEQUENCE [LARGE SCALE GENOMIC DNA]</scope>
    <source>
        <strain evidence="3 4">YN2</strain>
        <plasmid evidence="3 4">unnamed2</plasmid>
    </source>
</reference>
<dbReference type="RefSeq" id="WP_203196976.1">
    <property type="nucleotide sequence ID" value="NZ_CP063364.1"/>
</dbReference>
<feature type="region of interest" description="Disordered" evidence="1">
    <location>
        <begin position="175"/>
        <end position="210"/>
    </location>
</feature>
<organism evidence="3 4">
    <name type="scientific">Xanthobacter dioxanivorans</name>
    <dbReference type="NCBI Taxonomy" id="2528964"/>
    <lineage>
        <taxon>Bacteria</taxon>
        <taxon>Pseudomonadati</taxon>
        <taxon>Pseudomonadota</taxon>
        <taxon>Alphaproteobacteria</taxon>
        <taxon>Hyphomicrobiales</taxon>
        <taxon>Xanthobacteraceae</taxon>
        <taxon>Xanthobacter</taxon>
    </lineage>
</organism>
<protein>
    <submittedName>
        <fullName evidence="3">Uncharacterized protein</fullName>
    </submittedName>
</protein>
<evidence type="ECO:0000313" key="4">
    <source>
        <dbReference type="Proteomes" id="UP000596427"/>
    </source>
</evidence>
<name>A0A974PUT1_9HYPH</name>
<dbReference type="Proteomes" id="UP000596427">
    <property type="component" value="Plasmid unnamed2"/>
</dbReference>
<dbReference type="EMBL" id="CP063364">
    <property type="protein sequence ID" value="QRG10095.1"/>
    <property type="molecule type" value="Genomic_DNA"/>
</dbReference>
<evidence type="ECO:0000256" key="1">
    <source>
        <dbReference type="SAM" id="MobiDB-lite"/>
    </source>
</evidence>
<dbReference type="KEGG" id="xdi:EZH22_30685"/>
<geneLocation type="plasmid" evidence="3 4">
    <name>unnamed2</name>
</geneLocation>
<keyword evidence="3" id="KW-0614">Plasmid</keyword>